<name>A0A841T9K4_9BACL</name>
<feature type="domain" description="HTH tetR-type" evidence="5">
    <location>
        <begin position="14"/>
        <end position="74"/>
    </location>
</feature>
<dbReference type="EMBL" id="JACJVN010000051">
    <property type="protein sequence ID" value="MBB6678193.1"/>
    <property type="molecule type" value="Genomic_DNA"/>
</dbReference>
<protein>
    <submittedName>
        <fullName evidence="6">TetR/AcrR family transcriptional regulator</fullName>
    </submittedName>
</protein>
<sequence length="217" mass="24645">MITYIDVSGAPIANANKIKLLTIAIDAFSLKGFSAVSIRDITREAGMKESSFYNHYRSKNELLETIFANFRQSVERIMPPIAQLEAIAGAMRPGDFLRQGYRNFLAHVQSPGMEAIWRILYLEQCRHKLARDIYLNDVIGRTIDFLEAAFAIYIEHGLVRPLPARRLAAEYQYPLFGMIAEYLLLRLDGGDTAQIERSMAEHIEFFATIIAKEADQP</sequence>
<keyword evidence="2 4" id="KW-0238">DNA-binding</keyword>
<feature type="DNA-binding region" description="H-T-H motif" evidence="4">
    <location>
        <begin position="37"/>
        <end position="56"/>
    </location>
</feature>
<keyword evidence="7" id="KW-1185">Reference proteome</keyword>
<dbReference type="Gene3D" id="1.10.357.10">
    <property type="entry name" value="Tetracycline Repressor, domain 2"/>
    <property type="match status" value="1"/>
</dbReference>
<dbReference type="GO" id="GO:0003700">
    <property type="term" value="F:DNA-binding transcription factor activity"/>
    <property type="evidence" value="ECO:0007669"/>
    <property type="project" value="TreeGrafter"/>
</dbReference>
<dbReference type="RefSeq" id="WP_185179463.1">
    <property type="nucleotide sequence ID" value="NZ_CBCSEP010000019.1"/>
</dbReference>
<dbReference type="AlphaFoldDB" id="A0A841T9K4"/>
<dbReference type="InterPro" id="IPR050109">
    <property type="entry name" value="HTH-type_TetR-like_transc_reg"/>
</dbReference>
<evidence type="ECO:0000256" key="1">
    <source>
        <dbReference type="ARBA" id="ARBA00023015"/>
    </source>
</evidence>
<evidence type="ECO:0000256" key="4">
    <source>
        <dbReference type="PROSITE-ProRule" id="PRU00335"/>
    </source>
</evidence>
<dbReference type="Proteomes" id="UP000574133">
    <property type="component" value="Unassembled WGS sequence"/>
</dbReference>
<keyword evidence="3" id="KW-0804">Transcription</keyword>
<proteinExistence type="predicted"/>
<gene>
    <name evidence="6" type="ORF">H4Q31_12870</name>
</gene>
<keyword evidence="1" id="KW-0805">Transcription regulation</keyword>
<evidence type="ECO:0000256" key="2">
    <source>
        <dbReference type="ARBA" id="ARBA00023125"/>
    </source>
</evidence>
<reference evidence="6 7" key="1">
    <citation type="submission" date="2020-08" db="EMBL/GenBank/DDBJ databases">
        <title>Cohnella phylogeny.</title>
        <authorList>
            <person name="Dunlap C."/>
        </authorList>
    </citation>
    <scope>NUCLEOTIDE SEQUENCE [LARGE SCALE GENOMIC DNA]</scope>
    <source>
        <strain evidence="6 7">DSM 103658</strain>
    </source>
</reference>
<dbReference type="GO" id="GO:0000976">
    <property type="term" value="F:transcription cis-regulatory region binding"/>
    <property type="evidence" value="ECO:0007669"/>
    <property type="project" value="TreeGrafter"/>
</dbReference>
<accession>A0A841T9K4</accession>
<dbReference type="InterPro" id="IPR009057">
    <property type="entry name" value="Homeodomain-like_sf"/>
</dbReference>
<dbReference type="SUPFAM" id="SSF46689">
    <property type="entry name" value="Homeodomain-like"/>
    <property type="match status" value="1"/>
</dbReference>
<dbReference type="PRINTS" id="PR00455">
    <property type="entry name" value="HTHTETR"/>
</dbReference>
<dbReference type="PANTHER" id="PTHR30055:SF234">
    <property type="entry name" value="HTH-TYPE TRANSCRIPTIONAL REGULATOR BETI"/>
    <property type="match status" value="1"/>
</dbReference>
<comment type="caution">
    <text evidence="6">The sequence shown here is derived from an EMBL/GenBank/DDBJ whole genome shotgun (WGS) entry which is preliminary data.</text>
</comment>
<dbReference type="Pfam" id="PF00440">
    <property type="entry name" value="TetR_N"/>
    <property type="match status" value="1"/>
</dbReference>
<evidence type="ECO:0000313" key="7">
    <source>
        <dbReference type="Proteomes" id="UP000574133"/>
    </source>
</evidence>
<dbReference type="InterPro" id="IPR001647">
    <property type="entry name" value="HTH_TetR"/>
</dbReference>
<evidence type="ECO:0000256" key="3">
    <source>
        <dbReference type="ARBA" id="ARBA00023163"/>
    </source>
</evidence>
<organism evidence="6 7">
    <name type="scientific">Cohnella lubricantis</name>
    <dbReference type="NCBI Taxonomy" id="2163172"/>
    <lineage>
        <taxon>Bacteria</taxon>
        <taxon>Bacillati</taxon>
        <taxon>Bacillota</taxon>
        <taxon>Bacilli</taxon>
        <taxon>Bacillales</taxon>
        <taxon>Paenibacillaceae</taxon>
        <taxon>Cohnella</taxon>
    </lineage>
</organism>
<evidence type="ECO:0000313" key="6">
    <source>
        <dbReference type="EMBL" id="MBB6678193.1"/>
    </source>
</evidence>
<dbReference type="PROSITE" id="PS50977">
    <property type="entry name" value="HTH_TETR_2"/>
    <property type="match status" value="1"/>
</dbReference>
<dbReference type="PANTHER" id="PTHR30055">
    <property type="entry name" value="HTH-TYPE TRANSCRIPTIONAL REGULATOR RUTR"/>
    <property type="match status" value="1"/>
</dbReference>
<evidence type="ECO:0000259" key="5">
    <source>
        <dbReference type="PROSITE" id="PS50977"/>
    </source>
</evidence>